<name>A0A0A1X8U0_ZEUCU</name>
<sequence>MSVHPRLINLANILDVYTYVYISWGNMAAPPPVYDTCCVVHQTSLILARFAEMWAYVGTNVDHVGVIGLLLAIFMDALEQLQNFCTKFPNLFMFACFAA</sequence>
<reference evidence="1" key="1">
    <citation type="submission" date="2014-11" db="EMBL/GenBank/DDBJ databases">
        <authorList>
            <person name="Geib S."/>
        </authorList>
    </citation>
    <scope>NUCLEOTIDE SEQUENCE</scope>
</reference>
<dbReference type="AlphaFoldDB" id="A0A0A1X8U0"/>
<dbReference type="EMBL" id="GBXI01007011">
    <property type="protein sequence ID" value="JAD07281.1"/>
    <property type="molecule type" value="Transcribed_RNA"/>
</dbReference>
<accession>A0A0A1X8U0</accession>
<organism evidence="1">
    <name type="scientific">Zeugodacus cucurbitae</name>
    <name type="common">Melon fruit fly</name>
    <name type="synonym">Bactrocera cucurbitae</name>
    <dbReference type="NCBI Taxonomy" id="28588"/>
    <lineage>
        <taxon>Eukaryota</taxon>
        <taxon>Metazoa</taxon>
        <taxon>Ecdysozoa</taxon>
        <taxon>Arthropoda</taxon>
        <taxon>Hexapoda</taxon>
        <taxon>Insecta</taxon>
        <taxon>Pterygota</taxon>
        <taxon>Neoptera</taxon>
        <taxon>Endopterygota</taxon>
        <taxon>Diptera</taxon>
        <taxon>Brachycera</taxon>
        <taxon>Muscomorpha</taxon>
        <taxon>Tephritoidea</taxon>
        <taxon>Tephritidae</taxon>
        <taxon>Zeugodacus</taxon>
        <taxon>Zeugodacus</taxon>
    </lineage>
</organism>
<protein>
    <submittedName>
        <fullName evidence="1">3-hydroxyacyl-CoA dehydrogenase type-2</fullName>
    </submittedName>
</protein>
<evidence type="ECO:0000313" key="1">
    <source>
        <dbReference type="EMBL" id="JAD07281.1"/>
    </source>
</evidence>
<reference evidence="1" key="2">
    <citation type="journal article" date="2015" name="Gigascience">
        <title>Reconstructing a comprehensive transcriptome assembly of a white-pupal translocated strain of the pest fruit fly Bactrocera cucurbitae.</title>
        <authorList>
            <person name="Sim S.B."/>
            <person name="Calla B."/>
            <person name="Hall B."/>
            <person name="DeRego T."/>
            <person name="Geib S.M."/>
        </authorList>
    </citation>
    <scope>NUCLEOTIDE SEQUENCE</scope>
</reference>
<gene>
    <name evidence="1" type="primary">scu_0</name>
    <name evidence="1" type="ORF">g.35626</name>
</gene>
<proteinExistence type="predicted"/>